<evidence type="ECO:0000259" key="2">
    <source>
        <dbReference type="PROSITE" id="PS51733"/>
    </source>
</evidence>
<dbReference type="PROSITE" id="PS51733">
    <property type="entry name" value="BPL_LPL_CATALYTIC"/>
    <property type="match status" value="1"/>
</dbReference>
<dbReference type="STRING" id="596327.PORUE0001_1028"/>
<feature type="domain" description="BPL/LPL catalytic" evidence="2">
    <location>
        <begin position="1"/>
        <end position="186"/>
    </location>
</feature>
<dbReference type="PANTHER" id="PTHR12835">
    <property type="entry name" value="BIOTIN PROTEIN LIGASE"/>
    <property type="match status" value="1"/>
</dbReference>
<dbReference type="Proteomes" id="UP000003303">
    <property type="component" value="Unassembled WGS sequence"/>
</dbReference>
<dbReference type="Pfam" id="PF03099">
    <property type="entry name" value="BPL_LplA_LipB"/>
    <property type="match status" value="1"/>
</dbReference>
<evidence type="ECO:0000313" key="3">
    <source>
        <dbReference type="EMBL" id="EEK17145.1"/>
    </source>
</evidence>
<dbReference type="RefSeq" id="WP_007365115.1">
    <property type="nucleotide sequence ID" value="NZ_ACLR01000118.1"/>
</dbReference>
<comment type="caution">
    <text evidence="3">The sequence shown here is derived from an EMBL/GenBank/DDBJ whole genome shotgun (WGS) entry which is preliminary data.</text>
</comment>
<organism evidence="3 4">
    <name type="scientific">Porphyromonas uenonis 60-3</name>
    <dbReference type="NCBI Taxonomy" id="596327"/>
    <lineage>
        <taxon>Bacteria</taxon>
        <taxon>Pseudomonadati</taxon>
        <taxon>Bacteroidota</taxon>
        <taxon>Bacteroidia</taxon>
        <taxon>Bacteroidales</taxon>
        <taxon>Porphyromonadaceae</taxon>
        <taxon>Porphyromonas</taxon>
    </lineage>
</organism>
<reference evidence="3 4" key="1">
    <citation type="submission" date="2009-04" db="EMBL/GenBank/DDBJ databases">
        <authorList>
            <person name="Sebastian Y."/>
            <person name="Madupu R."/>
            <person name="Durkin A.S."/>
            <person name="Torralba M."/>
            <person name="Methe B."/>
            <person name="Sutton G.G."/>
            <person name="Strausberg R.L."/>
            <person name="Nelson K.E."/>
        </authorList>
    </citation>
    <scope>NUCLEOTIDE SEQUENCE [LARGE SCALE GENOMIC DNA]</scope>
    <source>
        <strain evidence="3 4">60-3</strain>
    </source>
</reference>
<dbReference type="eggNOG" id="COG0340">
    <property type="taxonomic scope" value="Bacteria"/>
</dbReference>
<dbReference type="EC" id="6.3.4.15" evidence="3"/>
<dbReference type="EMBL" id="ACLR01000118">
    <property type="protein sequence ID" value="EEK17145.1"/>
    <property type="molecule type" value="Genomic_DNA"/>
</dbReference>
<dbReference type="PANTHER" id="PTHR12835:SF5">
    <property type="entry name" value="BIOTIN--PROTEIN LIGASE"/>
    <property type="match status" value="1"/>
</dbReference>
<evidence type="ECO:0000256" key="1">
    <source>
        <dbReference type="ARBA" id="ARBA00022598"/>
    </source>
</evidence>
<name>C2MB15_9PORP</name>
<sequence>MSKISFEITELGHPIESTYDYLVKLLQERPSLPSGTVIHTDYQTAGRGQLNNSWFSSPRLNALPSIYLRLDRPLQQIWSISEATALAVYKSYKEQLSSEDTIEIKWPNDIFVNGHKIAGILIHNALAEGSVAETIIGIGMNINEEAFPPELPQAISLHLVTGQTYDVKAFLRQMLRHLGEQLARQDYAALHAEYNDLLYQRGIRARYCDVATEEPFEATIQEVSPQGQLVLTTTTGEERRYAFKEIVYL</sequence>
<dbReference type="Gene3D" id="3.30.930.10">
    <property type="entry name" value="Bira Bifunctional Protein, Domain 2"/>
    <property type="match status" value="1"/>
</dbReference>
<keyword evidence="4" id="KW-1185">Reference proteome</keyword>
<dbReference type="NCBIfam" id="TIGR00121">
    <property type="entry name" value="birA_ligase"/>
    <property type="match status" value="1"/>
</dbReference>
<dbReference type="InterPro" id="IPR004408">
    <property type="entry name" value="Biotin_CoA_COase_ligase"/>
</dbReference>
<protein>
    <submittedName>
        <fullName evidence="3">Biotin--[acetyl-CoA-carboxylase] ligase</fullName>
        <ecNumber evidence="3">6.3.4.15</ecNumber>
    </submittedName>
</protein>
<evidence type="ECO:0000313" key="4">
    <source>
        <dbReference type="Proteomes" id="UP000003303"/>
    </source>
</evidence>
<dbReference type="AlphaFoldDB" id="C2MB15"/>
<dbReference type="OrthoDB" id="9807064at2"/>
<keyword evidence="1 3" id="KW-0436">Ligase</keyword>
<dbReference type="InterPro" id="IPR045864">
    <property type="entry name" value="aa-tRNA-synth_II/BPL/LPL"/>
</dbReference>
<dbReference type="GO" id="GO:0005737">
    <property type="term" value="C:cytoplasm"/>
    <property type="evidence" value="ECO:0007669"/>
    <property type="project" value="TreeGrafter"/>
</dbReference>
<accession>C2MB15</accession>
<gene>
    <name evidence="3" type="ORF">PORUE0001_1028</name>
</gene>
<dbReference type="SUPFAM" id="SSF55681">
    <property type="entry name" value="Class II aaRS and biotin synthetases"/>
    <property type="match status" value="1"/>
</dbReference>
<dbReference type="InterPro" id="IPR004143">
    <property type="entry name" value="BPL_LPL_catalytic"/>
</dbReference>
<dbReference type="GO" id="GO:0004077">
    <property type="term" value="F:biotin--[biotin carboxyl-carrier protein] ligase activity"/>
    <property type="evidence" value="ECO:0007669"/>
    <property type="project" value="UniProtKB-EC"/>
</dbReference>
<dbReference type="CDD" id="cd16442">
    <property type="entry name" value="BPL"/>
    <property type="match status" value="1"/>
</dbReference>
<proteinExistence type="predicted"/>